<dbReference type="STRING" id="4232.A0A251TXR9"/>
<reference evidence="3 5" key="1">
    <citation type="journal article" date="2017" name="Nature">
        <title>The sunflower genome provides insights into oil metabolism, flowering and Asterid evolution.</title>
        <authorList>
            <person name="Badouin H."/>
            <person name="Gouzy J."/>
            <person name="Grassa C.J."/>
            <person name="Murat F."/>
            <person name="Staton S.E."/>
            <person name="Cottret L."/>
            <person name="Lelandais-Briere C."/>
            <person name="Owens G.L."/>
            <person name="Carrere S."/>
            <person name="Mayjonade B."/>
            <person name="Legrand L."/>
            <person name="Gill N."/>
            <person name="Kane N.C."/>
            <person name="Bowers J.E."/>
            <person name="Hubner S."/>
            <person name="Bellec A."/>
            <person name="Berard A."/>
            <person name="Berges H."/>
            <person name="Blanchet N."/>
            <person name="Boniface M.C."/>
            <person name="Brunel D."/>
            <person name="Catrice O."/>
            <person name="Chaidir N."/>
            <person name="Claudel C."/>
            <person name="Donnadieu C."/>
            <person name="Faraut T."/>
            <person name="Fievet G."/>
            <person name="Helmstetter N."/>
            <person name="King M."/>
            <person name="Knapp S.J."/>
            <person name="Lai Z."/>
            <person name="Le Paslier M.C."/>
            <person name="Lippi Y."/>
            <person name="Lorenzon L."/>
            <person name="Mandel J.R."/>
            <person name="Marage G."/>
            <person name="Marchand G."/>
            <person name="Marquand E."/>
            <person name="Bret-Mestries E."/>
            <person name="Morien E."/>
            <person name="Nambeesan S."/>
            <person name="Nguyen T."/>
            <person name="Pegot-Espagnet P."/>
            <person name="Pouilly N."/>
            <person name="Raftis F."/>
            <person name="Sallet E."/>
            <person name="Schiex T."/>
            <person name="Thomas J."/>
            <person name="Vandecasteele C."/>
            <person name="Vares D."/>
            <person name="Vear F."/>
            <person name="Vautrin S."/>
            <person name="Crespi M."/>
            <person name="Mangin B."/>
            <person name="Burke J.M."/>
            <person name="Salse J."/>
            <person name="Munos S."/>
            <person name="Vincourt P."/>
            <person name="Rieseberg L.H."/>
            <person name="Langlade N.B."/>
        </authorList>
    </citation>
    <scope>NUCLEOTIDE SEQUENCE [LARGE SCALE GENOMIC DNA]</scope>
    <source>
        <strain evidence="5">cv. SF193</strain>
        <tissue evidence="3">Leaves</tissue>
    </source>
</reference>
<dbReference type="OrthoDB" id="1917248at2759"/>
<evidence type="ECO:0000256" key="2">
    <source>
        <dbReference type="SAM" id="Phobius"/>
    </source>
</evidence>
<sequence>MLYFICFRVSSQLFAYILFFLFPFACRFLSFVLRFATSKVLLLGTKSMDELNIFKELEKDVERDLEEEIKDDIYRLALRLHRLYQHQKERHTSDSSEPHMKEQHAKNKILSELNINIRMENGTKIEIKETKDGIRSPRLTSANIKRAAAPAPQKKKFNWESTLRSEPLVKSDQYTKPKSDEKDVKKVAKSNSVLAQRMENIPTKKNPLKVGSRNKNIWAP</sequence>
<keyword evidence="5" id="KW-1185">Reference proteome</keyword>
<feature type="transmembrane region" description="Helical" evidence="2">
    <location>
        <begin position="13"/>
        <end position="36"/>
    </location>
</feature>
<evidence type="ECO:0000256" key="1">
    <source>
        <dbReference type="SAM" id="MobiDB-lite"/>
    </source>
</evidence>
<keyword evidence="2" id="KW-0812">Transmembrane</keyword>
<dbReference type="EMBL" id="MNCJ02000324">
    <property type="protein sequence ID" value="KAF5791169.1"/>
    <property type="molecule type" value="Genomic_DNA"/>
</dbReference>
<feature type="compositionally biased region" description="Basic and acidic residues" evidence="1">
    <location>
        <begin position="167"/>
        <end position="186"/>
    </location>
</feature>
<dbReference type="AlphaFoldDB" id="A0A251TXR9"/>
<name>A0A251TXR9_HELAN</name>
<reference evidence="3" key="3">
    <citation type="submission" date="2020-06" db="EMBL/GenBank/DDBJ databases">
        <title>Helianthus annuus Genome sequencing and assembly Release 2.</title>
        <authorList>
            <person name="Gouzy J."/>
            <person name="Langlade N."/>
            <person name="Munos S."/>
        </authorList>
    </citation>
    <scope>NUCLEOTIDE SEQUENCE</scope>
    <source>
        <tissue evidence="3">Leaves</tissue>
    </source>
</reference>
<organism evidence="4 5">
    <name type="scientific">Helianthus annuus</name>
    <name type="common">Common sunflower</name>
    <dbReference type="NCBI Taxonomy" id="4232"/>
    <lineage>
        <taxon>Eukaryota</taxon>
        <taxon>Viridiplantae</taxon>
        <taxon>Streptophyta</taxon>
        <taxon>Embryophyta</taxon>
        <taxon>Tracheophyta</taxon>
        <taxon>Spermatophyta</taxon>
        <taxon>Magnoliopsida</taxon>
        <taxon>eudicotyledons</taxon>
        <taxon>Gunneridae</taxon>
        <taxon>Pentapetalae</taxon>
        <taxon>asterids</taxon>
        <taxon>campanulids</taxon>
        <taxon>Asterales</taxon>
        <taxon>Asteraceae</taxon>
        <taxon>Asteroideae</taxon>
        <taxon>Heliantheae alliance</taxon>
        <taxon>Heliantheae</taxon>
        <taxon>Helianthus</taxon>
    </lineage>
</organism>
<evidence type="ECO:0000313" key="5">
    <source>
        <dbReference type="Proteomes" id="UP000215914"/>
    </source>
</evidence>
<evidence type="ECO:0000313" key="4">
    <source>
        <dbReference type="EMBL" id="OTG15362.1"/>
    </source>
</evidence>
<dbReference type="Proteomes" id="UP000215914">
    <property type="component" value="Chromosome 9"/>
</dbReference>
<keyword evidence="2" id="KW-0472">Membrane</keyword>
<proteinExistence type="predicted"/>
<dbReference type="EMBL" id="CM007898">
    <property type="protein sequence ID" value="OTG15362.1"/>
    <property type="molecule type" value="Genomic_DNA"/>
</dbReference>
<gene>
    <name evidence="4" type="ORF">HannXRQ_Chr09g0259601</name>
    <name evidence="3" type="ORF">HanXRQr2_Chr09g0391581</name>
</gene>
<protein>
    <submittedName>
        <fullName evidence="4">Uncharacterized protein</fullName>
    </submittedName>
</protein>
<feature type="region of interest" description="Disordered" evidence="1">
    <location>
        <begin position="166"/>
        <end position="220"/>
    </location>
</feature>
<accession>A0A251TXR9</accession>
<keyword evidence="2" id="KW-1133">Transmembrane helix</keyword>
<dbReference type="InParanoid" id="A0A251TXR9"/>
<reference evidence="4" key="2">
    <citation type="submission" date="2017-02" db="EMBL/GenBank/DDBJ databases">
        <title>Sunflower complete genome.</title>
        <authorList>
            <person name="Langlade N."/>
            <person name="Munos S."/>
        </authorList>
    </citation>
    <scope>NUCLEOTIDE SEQUENCE [LARGE SCALE GENOMIC DNA]</scope>
    <source>
        <tissue evidence="4">Leaves</tissue>
    </source>
</reference>
<evidence type="ECO:0000313" key="3">
    <source>
        <dbReference type="EMBL" id="KAF5791169.1"/>
    </source>
</evidence>
<dbReference type="Gramene" id="mRNA:HanXRQr2_Chr09g0391581">
    <property type="protein sequence ID" value="mRNA:HanXRQr2_Chr09g0391581"/>
    <property type="gene ID" value="HanXRQr2_Chr09g0391581"/>
</dbReference>